<name>A0A8J2T2P6_ZYGB2</name>
<dbReference type="Pfam" id="PF02862">
    <property type="entry name" value="DDHD"/>
    <property type="match status" value="2"/>
</dbReference>
<evidence type="ECO:0000313" key="3">
    <source>
        <dbReference type="Proteomes" id="UP000019375"/>
    </source>
</evidence>
<evidence type="ECO:0000259" key="1">
    <source>
        <dbReference type="PROSITE" id="PS51043"/>
    </source>
</evidence>
<dbReference type="Proteomes" id="UP000019375">
    <property type="component" value="Unassembled WGS sequence"/>
</dbReference>
<dbReference type="Pfam" id="PF23465">
    <property type="entry name" value="DUF7131"/>
    <property type="match status" value="1"/>
</dbReference>
<dbReference type="InterPro" id="IPR058055">
    <property type="entry name" value="PA-PLA1"/>
</dbReference>
<dbReference type="PANTHER" id="PTHR23509:SF10">
    <property type="entry name" value="LD21067P"/>
    <property type="match status" value="1"/>
</dbReference>
<dbReference type="InterPro" id="IPR004177">
    <property type="entry name" value="DDHD_dom"/>
</dbReference>
<dbReference type="AlphaFoldDB" id="A0A8J2T2P6"/>
<gene>
    <name evidence="2" type="ORF">BN860_09450g</name>
</gene>
<feature type="domain" description="DDHD" evidence="1">
    <location>
        <begin position="452"/>
        <end position="619"/>
    </location>
</feature>
<dbReference type="PANTHER" id="PTHR23509">
    <property type="entry name" value="PA-PL1 PHOSPHOLIPASE FAMILY"/>
    <property type="match status" value="1"/>
</dbReference>
<dbReference type="SMART" id="SM01127">
    <property type="entry name" value="DDHD"/>
    <property type="match status" value="1"/>
</dbReference>
<evidence type="ECO:0000313" key="2">
    <source>
        <dbReference type="EMBL" id="CDF87570.1"/>
    </source>
</evidence>
<dbReference type="InterPro" id="IPR057826">
    <property type="entry name" value="WWE_C20G8.02"/>
</dbReference>
<dbReference type="GO" id="GO:0005737">
    <property type="term" value="C:cytoplasm"/>
    <property type="evidence" value="ECO:0007669"/>
    <property type="project" value="TreeGrafter"/>
</dbReference>
<dbReference type="SUPFAM" id="SSF53474">
    <property type="entry name" value="alpha/beta-Hydrolases"/>
    <property type="match status" value="1"/>
</dbReference>
<dbReference type="Pfam" id="PF23463">
    <property type="entry name" value="WWE_2"/>
    <property type="match status" value="1"/>
</dbReference>
<dbReference type="InterPro" id="IPR029058">
    <property type="entry name" value="AB_hydrolase_fold"/>
</dbReference>
<dbReference type="GO" id="GO:0004620">
    <property type="term" value="F:phospholipase activity"/>
    <property type="evidence" value="ECO:0007669"/>
    <property type="project" value="TreeGrafter"/>
</dbReference>
<dbReference type="InterPro" id="IPR055555">
    <property type="entry name" value="PA-PLA1_DUF7131"/>
</dbReference>
<proteinExistence type="predicted"/>
<organism evidence="2 3">
    <name type="scientific">Zygosaccharomyces bailii (strain CLIB 213 / ATCC 58445 / CBS 680 / BCRC 21525 / NBRC 1098 / NCYC 1416 / NRRL Y-2227)</name>
    <dbReference type="NCBI Taxonomy" id="1333698"/>
    <lineage>
        <taxon>Eukaryota</taxon>
        <taxon>Fungi</taxon>
        <taxon>Dikarya</taxon>
        <taxon>Ascomycota</taxon>
        <taxon>Saccharomycotina</taxon>
        <taxon>Saccharomycetes</taxon>
        <taxon>Saccharomycetales</taxon>
        <taxon>Saccharomycetaceae</taxon>
        <taxon>Zygosaccharomyces</taxon>
    </lineage>
</organism>
<dbReference type="PROSITE" id="PS51043">
    <property type="entry name" value="DDHD"/>
    <property type="match status" value="1"/>
</dbReference>
<dbReference type="GO" id="GO:0046872">
    <property type="term" value="F:metal ion binding"/>
    <property type="evidence" value="ECO:0007669"/>
    <property type="project" value="InterPro"/>
</dbReference>
<sequence>MLHLRIHCKWPLLLRRWITTKVSTKQPWFYASDVPKSKPYNVDYIPNKPPERFVKFCQDDCGRLEASYQRWINKQDDSVIVPVNEDLLFDVNLRKMELSPAYWKAPTYEVRRGLWFDSLDRPLTAELTQELEEHYSKMDFNVKSSQNDVFKLQGDYEQGNIVLFMDKGTAYILPDIDGGDLQLSLIRANIAPSLSLKGTKVVRADLKGNNENVEANSHSKGSQLGKLSDLITWELPNLLGTNDSEVKGLENEKENEILSKEIESDYKCGPSNVRNVNHLVLCVHGIGQTLGKKYEYVNFAHTINQLRTNMKKVYAESPSLKKLNQNNDFSDWNTNCNIQVLPITWRHEIGFQTDAAKDNTENPNLPTLADITVDGVLGLRKLLGDVALDILLYSEPYYREMIRNQVTRQLNEMYHQFQRRTPRFNGEVHFIGHSLGSLILWDILCQQHKYKLDFDVQNYFCVGSPIGVFKLIQRTKIDGTVNEKDLHREQPDCRDLYNLFHVCDPIAYRLEPLVDIRMSEIEQCYLQHWTGEGIASRMLEIGENLWKDKSEKSKKRKGKQQDLDSLLTSKLLNLNYKGRLDYSLPPGFLEVDFISAAKAHISYFEDVDIANFLLKEILCQHKQSGRKKE</sequence>
<dbReference type="EMBL" id="HG316454">
    <property type="protein sequence ID" value="CDF87570.1"/>
    <property type="molecule type" value="Genomic_DNA"/>
</dbReference>
<reference evidence="3" key="1">
    <citation type="journal article" date="2013" name="Genome Announc.">
        <title>Genome sequence of the food spoilage yeast Zygosaccharomyces bailii CLIB 213(T).</title>
        <authorList>
            <person name="Galeote V."/>
            <person name="Bigey F."/>
            <person name="Devillers H."/>
            <person name="Neuveglise C."/>
            <person name="Dequin S."/>
        </authorList>
    </citation>
    <scope>NUCLEOTIDE SEQUENCE [LARGE SCALE GENOMIC DNA]</scope>
    <source>
        <strain evidence="3">CLIB 213 / ATCC 58445 / CBS 680 / CCRC 21525 / NBRC 1098 / NCYC 1416 / NRRL Y-2227</strain>
    </source>
</reference>
<accession>A0A8J2T2P6</accession>
<dbReference type="OrthoDB" id="69269at2759"/>
<keyword evidence="3" id="KW-1185">Reference proteome</keyword>
<protein>
    <submittedName>
        <fullName evidence="2">BN860_09450g1_1</fullName>
    </submittedName>
</protein>